<feature type="compositionally biased region" description="Basic and acidic residues" evidence="1">
    <location>
        <begin position="60"/>
        <end position="99"/>
    </location>
</feature>
<dbReference type="InterPro" id="IPR024572">
    <property type="entry name" value="RcnB"/>
</dbReference>
<dbReference type="EMBL" id="FMZC01000003">
    <property type="protein sequence ID" value="SDC87118.1"/>
    <property type="molecule type" value="Genomic_DNA"/>
</dbReference>
<evidence type="ECO:0000313" key="2">
    <source>
        <dbReference type="EMBL" id="SDC87118.1"/>
    </source>
</evidence>
<sequence length="204" mass="22867">MFNLFERLEMSRDASILNESRGLSAAGPALTASPSRRLQGLAAACVAVVMGAASLGVEAQPRDDRHEQRHGQRHGDHRDRDRGRDDGRHGDRRHDDRRGPPGYRHPGPPPHAYHGGPAYRPGPPMVHPGHRPPQMHGHRGVGPQHNWYRGSRVPPMYRSHHYVVNNWRHHHLAAPPRGYHWVQNGPDYLLIAIGTGVIAQIVFQ</sequence>
<gene>
    <name evidence="2" type="ORF">SAMN05192589_103426</name>
</gene>
<dbReference type="AlphaFoldDB" id="A0A1G6Q495"/>
<evidence type="ECO:0000256" key="1">
    <source>
        <dbReference type="SAM" id="MobiDB-lite"/>
    </source>
</evidence>
<dbReference type="STRING" id="187868.SAMN05192589_103426"/>
<protein>
    <submittedName>
        <fullName evidence="2">Regulator RcnB of Ni and Co efflux</fullName>
    </submittedName>
</protein>
<organism evidence="2 3">
    <name type="scientific">Paracidovorax valerianellae</name>
    <dbReference type="NCBI Taxonomy" id="187868"/>
    <lineage>
        <taxon>Bacteria</taxon>
        <taxon>Pseudomonadati</taxon>
        <taxon>Pseudomonadota</taxon>
        <taxon>Betaproteobacteria</taxon>
        <taxon>Burkholderiales</taxon>
        <taxon>Comamonadaceae</taxon>
        <taxon>Paracidovorax</taxon>
    </lineage>
</organism>
<accession>A0A1G6Q495</accession>
<reference evidence="2 3" key="1">
    <citation type="submission" date="2016-10" db="EMBL/GenBank/DDBJ databases">
        <authorList>
            <person name="de Groot N.N."/>
        </authorList>
    </citation>
    <scope>NUCLEOTIDE SEQUENCE [LARGE SCALE GENOMIC DNA]</scope>
    <source>
        <strain evidence="2 3">DSM 16619</strain>
    </source>
</reference>
<evidence type="ECO:0000313" key="3">
    <source>
        <dbReference type="Proteomes" id="UP000198781"/>
    </source>
</evidence>
<name>A0A1G6Q495_9BURK</name>
<feature type="region of interest" description="Disordered" evidence="1">
    <location>
        <begin position="58"/>
        <end position="145"/>
    </location>
</feature>
<keyword evidence="3" id="KW-1185">Reference proteome</keyword>
<dbReference type="Pfam" id="PF11776">
    <property type="entry name" value="RcnB"/>
    <property type="match status" value="1"/>
</dbReference>
<dbReference type="Gene3D" id="3.10.450.160">
    <property type="entry name" value="inner membrane protein cigr"/>
    <property type="match status" value="1"/>
</dbReference>
<proteinExistence type="predicted"/>
<dbReference type="Proteomes" id="UP000198781">
    <property type="component" value="Unassembled WGS sequence"/>
</dbReference>